<feature type="compositionally biased region" description="Acidic residues" evidence="1">
    <location>
        <begin position="312"/>
        <end position="331"/>
    </location>
</feature>
<proteinExistence type="predicted"/>
<dbReference type="Proteomes" id="UP001165122">
    <property type="component" value="Unassembled WGS sequence"/>
</dbReference>
<keyword evidence="3" id="KW-1185">Reference proteome</keyword>
<evidence type="ECO:0000256" key="1">
    <source>
        <dbReference type="SAM" id="MobiDB-lite"/>
    </source>
</evidence>
<evidence type="ECO:0000313" key="2">
    <source>
        <dbReference type="EMBL" id="GMH53562.1"/>
    </source>
</evidence>
<sequence length="343" mass="38832">MSQTYPLPLPLPICEVTLGNCLSFLTLKTIVNLPPVSKSFYAAFYSPTPNTNILHPKQVIELAFRPRKSLTSKATGESWYRLLNEYQCMGNDEKGNEKENEKENEEEVVVVEKKRKKRKVVVDAPEGHVKCTCGVIEDMDLSIDRNGEWITDDKGYDNEVKRRSKMANYDLPPKQTCKFNMPMEPLPDEYFIFGGSCGECGFEVNRVYGKCRDCGPWCTKIGRKGPNFLTEMCKVDGCWRGVTCGSHAGNLCECDKCGGRVCGSKCLEEMGREMWCVDCYDEYVGEEEEEGSEEGEGEWVGEDRGNFMIADVGEEDEDEKEFDDDEDEGGEEGWGGNEFEEDY</sequence>
<comment type="caution">
    <text evidence="2">The sequence shown here is derived from an EMBL/GenBank/DDBJ whole genome shotgun (WGS) entry which is preliminary data.</text>
</comment>
<dbReference type="OrthoDB" id="10457364at2759"/>
<feature type="region of interest" description="Disordered" evidence="1">
    <location>
        <begin position="311"/>
        <end position="343"/>
    </location>
</feature>
<protein>
    <submittedName>
        <fullName evidence="2">Uncharacterized protein</fullName>
    </submittedName>
</protein>
<dbReference type="EMBL" id="BRXW01000425">
    <property type="protein sequence ID" value="GMH53562.1"/>
    <property type="molecule type" value="Genomic_DNA"/>
</dbReference>
<accession>A0A9W6ZFR5</accession>
<reference evidence="3" key="1">
    <citation type="journal article" date="2023" name="Commun. Biol.">
        <title>Genome analysis of Parmales, the sister group of diatoms, reveals the evolutionary specialization of diatoms from phago-mixotrophs to photoautotrophs.</title>
        <authorList>
            <person name="Ban H."/>
            <person name="Sato S."/>
            <person name="Yoshikawa S."/>
            <person name="Yamada K."/>
            <person name="Nakamura Y."/>
            <person name="Ichinomiya M."/>
            <person name="Sato N."/>
            <person name="Blanc-Mathieu R."/>
            <person name="Endo H."/>
            <person name="Kuwata A."/>
            <person name="Ogata H."/>
        </authorList>
    </citation>
    <scope>NUCLEOTIDE SEQUENCE [LARGE SCALE GENOMIC DNA]</scope>
    <source>
        <strain evidence="3">NIES 3700</strain>
    </source>
</reference>
<organism evidence="2 3">
    <name type="scientific">Triparma laevis f. longispina</name>
    <dbReference type="NCBI Taxonomy" id="1714387"/>
    <lineage>
        <taxon>Eukaryota</taxon>
        <taxon>Sar</taxon>
        <taxon>Stramenopiles</taxon>
        <taxon>Ochrophyta</taxon>
        <taxon>Bolidophyceae</taxon>
        <taxon>Parmales</taxon>
        <taxon>Triparmaceae</taxon>
        <taxon>Triparma</taxon>
    </lineage>
</organism>
<dbReference type="AlphaFoldDB" id="A0A9W6ZFR5"/>
<gene>
    <name evidence="2" type="ORF">TrLO_g205</name>
</gene>
<evidence type="ECO:0000313" key="3">
    <source>
        <dbReference type="Proteomes" id="UP001165122"/>
    </source>
</evidence>
<name>A0A9W6ZFR5_9STRA</name>